<dbReference type="AlphaFoldDB" id="A0A8J2UF46"/>
<dbReference type="EMBL" id="BMJC01000003">
    <property type="protein sequence ID" value="GGB07617.1"/>
    <property type="molecule type" value="Genomic_DNA"/>
</dbReference>
<gene>
    <name evidence="10" type="ORF">GCM10011511_33900</name>
</gene>
<dbReference type="InterPro" id="IPR038731">
    <property type="entry name" value="RgtA/B/C-like"/>
</dbReference>
<protein>
    <recommendedName>
        <fullName evidence="9">Glycosyltransferase RgtA/B/C/D-like domain-containing protein</fullName>
    </recommendedName>
</protein>
<dbReference type="GO" id="GO:0016763">
    <property type="term" value="F:pentosyltransferase activity"/>
    <property type="evidence" value="ECO:0007669"/>
    <property type="project" value="TreeGrafter"/>
</dbReference>
<dbReference type="InterPro" id="IPR050297">
    <property type="entry name" value="LipidA_mod_glycosyltrf_83"/>
</dbReference>
<feature type="transmembrane region" description="Helical" evidence="8">
    <location>
        <begin position="380"/>
        <end position="403"/>
    </location>
</feature>
<accession>A0A8J2UF46</accession>
<evidence type="ECO:0000256" key="6">
    <source>
        <dbReference type="ARBA" id="ARBA00022989"/>
    </source>
</evidence>
<reference evidence="10" key="1">
    <citation type="journal article" date="2014" name="Int. J. Syst. Evol. Microbiol.">
        <title>Complete genome sequence of Corynebacterium casei LMG S-19264T (=DSM 44701T), isolated from a smear-ripened cheese.</title>
        <authorList>
            <consortium name="US DOE Joint Genome Institute (JGI-PGF)"/>
            <person name="Walter F."/>
            <person name="Albersmeier A."/>
            <person name="Kalinowski J."/>
            <person name="Ruckert C."/>
        </authorList>
    </citation>
    <scope>NUCLEOTIDE SEQUENCE</scope>
    <source>
        <strain evidence="10">CGMCC 1.15448</strain>
    </source>
</reference>
<feature type="transmembrane region" description="Helical" evidence="8">
    <location>
        <begin position="222"/>
        <end position="244"/>
    </location>
</feature>
<comment type="subcellular location">
    <subcellularLocation>
        <location evidence="1">Cell membrane</location>
        <topology evidence="1">Multi-pass membrane protein</topology>
    </subcellularLocation>
</comment>
<feature type="transmembrane region" description="Helical" evidence="8">
    <location>
        <begin position="25"/>
        <end position="46"/>
    </location>
</feature>
<keyword evidence="4" id="KW-0808">Transferase</keyword>
<evidence type="ECO:0000256" key="7">
    <source>
        <dbReference type="ARBA" id="ARBA00023136"/>
    </source>
</evidence>
<feature type="transmembrane region" description="Helical" evidence="8">
    <location>
        <begin position="179"/>
        <end position="210"/>
    </location>
</feature>
<keyword evidence="7 8" id="KW-0472">Membrane</keyword>
<name>A0A8J2UF46_9BACT</name>
<evidence type="ECO:0000256" key="4">
    <source>
        <dbReference type="ARBA" id="ARBA00022679"/>
    </source>
</evidence>
<dbReference type="PANTHER" id="PTHR33908:SF3">
    <property type="entry name" value="UNDECAPRENYL PHOSPHATE-ALPHA-4-AMINO-4-DEOXY-L-ARABINOSE ARABINOSYL TRANSFERASE"/>
    <property type="match status" value="1"/>
</dbReference>
<evidence type="ECO:0000256" key="3">
    <source>
        <dbReference type="ARBA" id="ARBA00022676"/>
    </source>
</evidence>
<evidence type="ECO:0000259" key="9">
    <source>
        <dbReference type="Pfam" id="PF13231"/>
    </source>
</evidence>
<keyword evidence="11" id="KW-1185">Reference proteome</keyword>
<feature type="transmembrane region" description="Helical" evidence="8">
    <location>
        <begin position="409"/>
        <end position="425"/>
    </location>
</feature>
<dbReference type="Pfam" id="PF13231">
    <property type="entry name" value="PMT_2"/>
    <property type="match status" value="1"/>
</dbReference>
<feature type="transmembrane region" description="Helical" evidence="8">
    <location>
        <begin position="437"/>
        <end position="456"/>
    </location>
</feature>
<sequence length="588" mass="66177">MAQIAPTHLIVEHNHAEWETWLQKWFIPLLILAIIVNAGGLIIPILEPDGSLYATIAKTMARTGDFVNLRVEGRDWLDKPHFPFWMAAISFKVLGTNSFAYKFPALLFWALGAWYTWKLALSLYGKTVAQLSVLIYVSAAHLVISNNDVRAEPYLTGLIIGSVYHFYRASRAKPGLHLLAGSLLAGCACMTKGPFVVITIGGGFILDWIAGKEWGQFRHPRWYIAIILTALFTLPELYCLYVQFDLHPEKLVFGRTGVSGIRFFFWDSQFGRFFNTGPIKGAGDPFFYFHTLLWAFLPWSLLLYAAIVQKIRRSVDATGLHRRGVPGDMICLGAALGSFIVFSLSRFQLPHYLNILFPFFAILTAGYLQNIRRRLTQKTIGIIQNSIAVLLPVLLLLLCWFFHFPYWPLLMGIIVVLAFLTFLFFRGPSLPGPIARSFSMAMLVFFFINFILYPAILQYQAGTVAGEYTATLPVQGSTPCYLLQEAPVDYSFEFDCPHPVERIPIDSLASRLPIAASPAASPGAIPPDSALVFAPSSFADTLTHRGYRVLPIHSFPNFHISQLTGEFISYRTRSQVVTPWSLMQVRRW</sequence>
<feature type="transmembrane region" description="Helical" evidence="8">
    <location>
        <begin position="329"/>
        <end position="345"/>
    </location>
</feature>
<reference evidence="10" key="2">
    <citation type="submission" date="2020-09" db="EMBL/GenBank/DDBJ databases">
        <authorList>
            <person name="Sun Q."/>
            <person name="Zhou Y."/>
        </authorList>
    </citation>
    <scope>NUCLEOTIDE SEQUENCE</scope>
    <source>
        <strain evidence="10">CGMCC 1.15448</strain>
    </source>
</reference>
<evidence type="ECO:0000313" key="10">
    <source>
        <dbReference type="EMBL" id="GGB07617.1"/>
    </source>
</evidence>
<feature type="transmembrane region" description="Helical" evidence="8">
    <location>
        <begin position="99"/>
        <end position="117"/>
    </location>
</feature>
<dbReference type="RefSeq" id="WP_229688954.1">
    <property type="nucleotide sequence ID" value="NZ_BMJC01000003.1"/>
</dbReference>
<dbReference type="Proteomes" id="UP000607559">
    <property type="component" value="Unassembled WGS sequence"/>
</dbReference>
<evidence type="ECO:0000256" key="1">
    <source>
        <dbReference type="ARBA" id="ARBA00004651"/>
    </source>
</evidence>
<evidence type="ECO:0000256" key="5">
    <source>
        <dbReference type="ARBA" id="ARBA00022692"/>
    </source>
</evidence>
<evidence type="ECO:0000313" key="11">
    <source>
        <dbReference type="Proteomes" id="UP000607559"/>
    </source>
</evidence>
<comment type="caution">
    <text evidence="10">The sequence shown here is derived from an EMBL/GenBank/DDBJ whole genome shotgun (WGS) entry which is preliminary data.</text>
</comment>
<feature type="transmembrane region" description="Helical" evidence="8">
    <location>
        <begin position="287"/>
        <end position="308"/>
    </location>
</feature>
<dbReference type="GO" id="GO:0005886">
    <property type="term" value="C:plasma membrane"/>
    <property type="evidence" value="ECO:0007669"/>
    <property type="project" value="UniProtKB-SubCell"/>
</dbReference>
<feature type="transmembrane region" description="Helical" evidence="8">
    <location>
        <begin position="123"/>
        <end position="144"/>
    </location>
</feature>
<dbReference type="GO" id="GO:0009103">
    <property type="term" value="P:lipopolysaccharide biosynthetic process"/>
    <property type="evidence" value="ECO:0007669"/>
    <property type="project" value="UniProtKB-ARBA"/>
</dbReference>
<keyword evidence="6 8" id="KW-1133">Transmembrane helix</keyword>
<organism evidence="10 11">
    <name type="scientific">Puia dinghuensis</name>
    <dbReference type="NCBI Taxonomy" id="1792502"/>
    <lineage>
        <taxon>Bacteria</taxon>
        <taxon>Pseudomonadati</taxon>
        <taxon>Bacteroidota</taxon>
        <taxon>Chitinophagia</taxon>
        <taxon>Chitinophagales</taxon>
        <taxon>Chitinophagaceae</taxon>
        <taxon>Puia</taxon>
    </lineage>
</organism>
<evidence type="ECO:0000256" key="2">
    <source>
        <dbReference type="ARBA" id="ARBA00022475"/>
    </source>
</evidence>
<keyword evidence="5 8" id="KW-0812">Transmembrane</keyword>
<feature type="transmembrane region" description="Helical" evidence="8">
    <location>
        <begin position="351"/>
        <end position="368"/>
    </location>
</feature>
<keyword evidence="3" id="KW-0328">Glycosyltransferase</keyword>
<evidence type="ECO:0000256" key="8">
    <source>
        <dbReference type="SAM" id="Phobius"/>
    </source>
</evidence>
<proteinExistence type="predicted"/>
<dbReference type="PANTHER" id="PTHR33908">
    <property type="entry name" value="MANNOSYLTRANSFERASE YKCB-RELATED"/>
    <property type="match status" value="1"/>
</dbReference>
<dbReference type="GO" id="GO:0010041">
    <property type="term" value="P:response to iron(III) ion"/>
    <property type="evidence" value="ECO:0007669"/>
    <property type="project" value="TreeGrafter"/>
</dbReference>
<feature type="domain" description="Glycosyltransferase RgtA/B/C/D-like" evidence="9">
    <location>
        <begin position="78"/>
        <end position="238"/>
    </location>
</feature>
<keyword evidence="2" id="KW-1003">Cell membrane</keyword>